<evidence type="ECO:0000313" key="1">
    <source>
        <dbReference type="EMBL" id="MBU5491371.1"/>
    </source>
</evidence>
<dbReference type="Proteomes" id="UP000783588">
    <property type="component" value="Unassembled WGS sequence"/>
</dbReference>
<dbReference type="EMBL" id="JAHLQI010000007">
    <property type="protein sequence ID" value="MBU5491371.1"/>
    <property type="molecule type" value="Genomic_DNA"/>
</dbReference>
<accession>A0ABS6EUL4</accession>
<keyword evidence="2" id="KW-1185">Reference proteome</keyword>
<protein>
    <submittedName>
        <fullName evidence="1">Uncharacterized protein</fullName>
    </submittedName>
</protein>
<name>A0ABS6EUL4_9FIRM</name>
<proteinExistence type="predicted"/>
<sequence length="344" mass="38667">MYDYNKNTLIETYRNSKSVREAAAVCSIPYNVAHRALANAGELDELLSDDKQKEIIRNYAQTQNVKQTARLFHVPVYTVSNVLRRHGISVESNKNTQTFGNSLPGSSISEILSLYSTGKTASEIAKETGFALQTIQKYLLRAGFADAKKSRKVLSAEDEYTLLKQIADYYEANGNVEKTKKHFSVGRPTVHKACKQFGVPLKKRHRRMTEERKQRYLQIAETYSQVRNTEKTAAICDCNIETVYAACTYYHVEVHKRKKLHQGNAVRVLSAEACILTDWKSVVDLAQTQEQIARFAYGVACDLTQSYTLLSTDTKCSLIGQYDGSGNLTSAVYLVQNFGLALLK</sequence>
<comment type="caution">
    <text evidence="1">The sequence shown here is derived from an EMBL/GenBank/DDBJ whole genome shotgun (WGS) entry which is preliminary data.</text>
</comment>
<dbReference type="RefSeq" id="WP_216471079.1">
    <property type="nucleotide sequence ID" value="NZ_JAHLQI010000007.1"/>
</dbReference>
<evidence type="ECO:0000313" key="2">
    <source>
        <dbReference type="Proteomes" id="UP000783588"/>
    </source>
</evidence>
<reference evidence="1 2" key="1">
    <citation type="submission" date="2021-06" db="EMBL/GenBank/DDBJ databases">
        <authorList>
            <person name="Sun Q."/>
            <person name="Li D."/>
        </authorList>
    </citation>
    <scope>NUCLEOTIDE SEQUENCE [LARGE SCALE GENOMIC DNA]</scope>
    <source>
        <strain evidence="1 2">MSJd-7</strain>
    </source>
</reference>
<organism evidence="1 2">
    <name type="scientific">Butyricicoccus intestinisimiae</name>
    <dbReference type="NCBI Taxonomy" id="2841509"/>
    <lineage>
        <taxon>Bacteria</taxon>
        <taxon>Bacillati</taxon>
        <taxon>Bacillota</taxon>
        <taxon>Clostridia</taxon>
        <taxon>Eubacteriales</taxon>
        <taxon>Butyricicoccaceae</taxon>
        <taxon>Butyricicoccus</taxon>
    </lineage>
</organism>
<gene>
    <name evidence="1" type="ORF">KQI75_12245</name>
</gene>